<protein>
    <recommendedName>
        <fullName evidence="2">DNA-directed DNA polymerase</fullName>
        <ecNumber evidence="2">2.7.7.7</ecNumber>
    </recommendedName>
</protein>
<proteinExistence type="inferred from homology"/>
<dbReference type="InterPro" id="IPR001270">
    <property type="entry name" value="ClpA/B"/>
</dbReference>
<dbReference type="GO" id="GO:0003887">
    <property type="term" value="F:DNA-directed DNA polymerase activity"/>
    <property type="evidence" value="ECO:0007669"/>
    <property type="project" value="UniProtKB-KW"/>
</dbReference>
<dbReference type="CDD" id="cd00009">
    <property type="entry name" value="AAA"/>
    <property type="match status" value="1"/>
</dbReference>
<dbReference type="Proteomes" id="UP000018840">
    <property type="component" value="Unassembled WGS sequence"/>
</dbReference>
<evidence type="ECO:0000256" key="10">
    <source>
        <dbReference type="ARBA" id="ARBA00022932"/>
    </source>
</evidence>
<comment type="similarity">
    <text evidence="1">Belongs to the DnaX/STICHEL family.</text>
</comment>
<dbReference type="NCBIfam" id="NF004046">
    <property type="entry name" value="PRK05563.1"/>
    <property type="match status" value="1"/>
</dbReference>
<dbReference type="PRINTS" id="PR00300">
    <property type="entry name" value="CLPPROTEASEA"/>
</dbReference>
<dbReference type="Pfam" id="PF22608">
    <property type="entry name" value="DNAX_ATPase_lid"/>
    <property type="match status" value="1"/>
</dbReference>
<dbReference type="SUPFAM" id="SSF48019">
    <property type="entry name" value="post-AAA+ oligomerization domain-like"/>
    <property type="match status" value="1"/>
</dbReference>
<reference evidence="14 15" key="1">
    <citation type="submission" date="2013-12" db="EMBL/GenBank/DDBJ databases">
        <title>A Varibaculum cambriense genome reconstructed from a premature infant gut community with otherwise low bacterial novelty that shifts toward anaerobic metabolism during the third week of life.</title>
        <authorList>
            <person name="Brown C.T."/>
            <person name="Sharon I."/>
            <person name="Thomas B.C."/>
            <person name="Castelle C.J."/>
            <person name="Morowitz M.J."/>
            <person name="Banfield J.F."/>
        </authorList>
    </citation>
    <scope>NUCLEOTIDE SEQUENCE [LARGE SCALE GENOMIC DNA]</scope>
    <source>
        <strain evidence="15">DORA_17_25</strain>
    </source>
</reference>
<dbReference type="Pfam" id="PF12169">
    <property type="entry name" value="DNA_pol3_gamma3"/>
    <property type="match status" value="1"/>
</dbReference>
<evidence type="ECO:0000256" key="5">
    <source>
        <dbReference type="ARBA" id="ARBA00022705"/>
    </source>
</evidence>
<dbReference type="InterPro" id="IPR003593">
    <property type="entry name" value="AAA+_ATPase"/>
</dbReference>
<keyword evidence="9" id="KW-0067">ATP-binding</keyword>
<dbReference type="SUPFAM" id="SSF52540">
    <property type="entry name" value="P-loop containing nucleoside triphosphate hydrolases"/>
    <property type="match status" value="1"/>
</dbReference>
<keyword evidence="4" id="KW-0548">Nucleotidyltransferase</keyword>
<evidence type="ECO:0000256" key="1">
    <source>
        <dbReference type="ARBA" id="ARBA00006360"/>
    </source>
</evidence>
<dbReference type="CDD" id="cd18137">
    <property type="entry name" value="HLD_clamp_pol_III_gamma_tau"/>
    <property type="match status" value="1"/>
</dbReference>
<dbReference type="InterPro" id="IPR050238">
    <property type="entry name" value="DNA_Rep/Repair_Clamp_Loader"/>
</dbReference>
<evidence type="ECO:0000256" key="11">
    <source>
        <dbReference type="ARBA" id="ARBA00049244"/>
    </source>
</evidence>
<keyword evidence="3" id="KW-0808">Transferase</keyword>
<dbReference type="SMART" id="SM00382">
    <property type="entry name" value="AAA"/>
    <property type="match status" value="1"/>
</dbReference>
<feature type="region of interest" description="Disordered" evidence="12">
    <location>
        <begin position="453"/>
        <end position="475"/>
    </location>
</feature>
<sequence>MEVREPCQVREEAAVSESFHVPRGNSGGCHKRFLPVTGYRSVPLRFLFHKEKGQGMAYLALYRKWRPQTFADVVGQDPIAHTLAQAVARGKVAHAYLFSGPRGTGKTSMAKILAKALNCIHGPTAEPCNACERCREITQGTAFDVSEIDAASNRGIDEMRALRDTVAQLPTVARTKVYIIDEAHMLTKEAANALLKTLEEPPEHVVFILATTEPERLPATIISRCQRYEFRRISVAAITAQLLKVAQGSGIELSEGAARLIAVRAEGGLRDALSLLDQCAGTGGAITEAVVTTVLGLPDQEEITGLAEAVLARDSARTLQIFQDILGSGKEPAVVLQQLLQWLRDALLCQIDPDFPELAIYGEAFPRLQNIAQTLPAGRLATLATRTADGLREARFAGSVRMATELTLLALCRSGGEVNAAEWEERITALENKEAAVSPALLQRVSALEEAVQRGATAKARRTEPSPPPPDDEDAAVSAAEWEMNVAPFSPVDEEEHVAPTEPARAPSPSPRKKTAVSPKTSTQQQPSEPVAPQRTPSATLRQTKGTRSSAKKQEKAAENVDFFVPPAQYDGIWQKVVEALFARKKMAQAACYRNAKLLLIAGTHVIIAIEHAFLVDAANRPEYRQEVAGILQELTGVELTLLAVAAQSTQADEARARAEALQRDEAAAPSSEKTAVSASSVTSPGEYRKIRREDIDPADQNDPVLANALQFAGDCDIYVWEE</sequence>
<dbReference type="FunFam" id="3.40.50.300:FF:000014">
    <property type="entry name" value="DNA polymerase III subunit gamma/tau"/>
    <property type="match status" value="1"/>
</dbReference>
<dbReference type="GO" id="GO:0005524">
    <property type="term" value="F:ATP binding"/>
    <property type="evidence" value="ECO:0007669"/>
    <property type="project" value="UniProtKB-KW"/>
</dbReference>
<keyword evidence="7" id="KW-0547">Nucleotide-binding</keyword>
<dbReference type="GO" id="GO:0009360">
    <property type="term" value="C:DNA polymerase III complex"/>
    <property type="evidence" value="ECO:0007669"/>
    <property type="project" value="InterPro"/>
</dbReference>
<keyword evidence="6" id="KW-0479">Metal-binding</keyword>
<dbReference type="InterPro" id="IPR022754">
    <property type="entry name" value="DNA_pol_III_gamma-3"/>
</dbReference>
<dbReference type="Gene3D" id="1.10.8.60">
    <property type="match status" value="1"/>
</dbReference>
<feature type="region of interest" description="Disordered" evidence="12">
    <location>
        <begin position="665"/>
        <end position="702"/>
    </location>
</feature>
<dbReference type="PANTHER" id="PTHR11669">
    <property type="entry name" value="REPLICATION FACTOR C / DNA POLYMERASE III GAMMA-TAU SUBUNIT"/>
    <property type="match status" value="1"/>
</dbReference>
<dbReference type="Gene3D" id="1.20.272.10">
    <property type="match status" value="1"/>
</dbReference>
<feature type="domain" description="AAA+ ATPase" evidence="13">
    <location>
        <begin position="92"/>
        <end position="234"/>
    </location>
</feature>
<dbReference type="NCBIfam" id="TIGR02397">
    <property type="entry name" value="dnaX_nterm"/>
    <property type="match status" value="1"/>
</dbReference>
<evidence type="ECO:0000259" key="13">
    <source>
        <dbReference type="SMART" id="SM00382"/>
    </source>
</evidence>
<keyword evidence="8" id="KW-0862">Zinc</keyword>
<dbReference type="GO" id="GO:0046872">
    <property type="term" value="F:metal ion binding"/>
    <property type="evidence" value="ECO:0007669"/>
    <property type="project" value="UniProtKB-KW"/>
</dbReference>
<feature type="compositionally biased region" description="Polar residues" evidence="12">
    <location>
        <begin position="672"/>
        <end position="684"/>
    </location>
</feature>
<dbReference type="Pfam" id="PF13177">
    <property type="entry name" value="DNA_pol3_delta2"/>
    <property type="match status" value="1"/>
</dbReference>
<dbReference type="InterPro" id="IPR027417">
    <property type="entry name" value="P-loop_NTPase"/>
</dbReference>
<comment type="caution">
    <text evidence="14">The sequence shown here is derived from an EMBL/GenBank/DDBJ whole genome shotgun (WGS) entry which is preliminary data.</text>
</comment>
<dbReference type="GO" id="GO:0003677">
    <property type="term" value="F:DNA binding"/>
    <property type="evidence" value="ECO:0007669"/>
    <property type="project" value="InterPro"/>
</dbReference>
<dbReference type="GO" id="GO:0006261">
    <property type="term" value="P:DNA-templated DNA replication"/>
    <property type="evidence" value="ECO:0007669"/>
    <property type="project" value="TreeGrafter"/>
</dbReference>
<accession>W1TYF4</accession>
<feature type="region of interest" description="Disordered" evidence="12">
    <location>
        <begin position="492"/>
        <end position="557"/>
    </location>
</feature>
<keyword evidence="5" id="KW-0235">DNA replication</keyword>
<dbReference type="InterPro" id="IPR008921">
    <property type="entry name" value="DNA_pol3_clamp-load_cplx_C"/>
</dbReference>
<dbReference type="EC" id="2.7.7.7" evidence="2"/>
<dbReference type="EMBL" id="AZMC01000356">
    <property type="protein sequence ID" value="ETI84343.1"/>
    <property type="molecule type" value="Genomic_DNA"/>
</dbReference>
<evidence type="ECO:0000256" key="2">
    <source>
        <dbReference type="ARBA" id="ARBA00012417"/>
    </source>
</evidence>
<comment type="catalytic activity">
    <reaction evidence="11">
        <text>DNA(n) + a 2'-deoxyribonucleoside 5'-triphosphate = DNA(n+1) + diphosphate</text>
        <dbReference type="Rhea" id="RHEA:22508"/>
        <dbReference type="Rhea" id="RHEA-COMP:17339"/>
        <dbReference type="Rhea" id="RHEA-COMP:17340"/>
        <dbReference type="ChEBI" id="CHEBI:33019"/>
        <dbReference type="ChEBI" id="CHEBI:61560"/>
        <dbReference type="ChEBI" id="CHEBI:173112"/>
        <dbReference type="EC" id="2.7.7.7"/>
    </reaction>
</comment>
<evidence type="ECO:0000256" key="12">
    <source>
        <dbReference type="SAM" id="MobiDB-lite"/>
    </source>
</evidence>
<evidence type="ECO:0000256" key="6">
    <source>
        <dbReference type="ARBA" id="ARBA00022723"/>
    </source>
</evidence>
<dbReference type="Gene3D" id="3.40.50.300">
    <property type="entry name" value="P-loop containing nucleotide triphosphate hydrolases"/>
    <property type="match status" value="1"/>
</dbReference>
<evidence type="ECO:0000313" key="15">
    <source>
        <dbReference type="Proteomes" id="UP000018840"/>
    </source>
</evidence>
<dbReference type="InterPro" id="IPR045085">
    <property type="entry name" value="HLD_clamp_pol_III_gamma_tau"/>
</dbReference>
<evidence type="ECO:0000256" key="8">
    <source>
        <dbReference type="ARBA" id="ARBA00022833"/>
    </source>
</evidence>
<evidence type="ECO:0000256" key="7">
    <source>
        <dbReference type="ARBA" id="ARBA00022741"/>
    </source>
</evidence>
<organism evidence="14 15">
    <name type="scientific">Negativicoccus succinicivorans DORA_17_25</name>
    <dbReference type="NCBI Taxonomy" id="1403945"/>
    <lineage>
        <taxon>Bacteria</taxon>
        <taxon>Bacillati</taxon>
        <taxon>Bacillota</taxon>
        <taxon>Negativicutes</taxon>
        <taxon>Veillonellales</taxon>
        <taxon>Veillonellaceae</taxon>
        <taxon>Negativicoccus</taxon>
    </lineage>
</organism>
<feature type="compositionally biased region" description="Polar residues" evidence="12">
    <location>
        <begin position="535"/>
        <end position="549"/>
    </location>
</feature>
<evidence type="ECO:0000256" key="4">
    <source>
        <dbReference type="ARBA" id="ARBA00022695"/>
    </source>
</evidence>
<gene>
    <name evidence="14" type="ORF">Q612_NSC00356G0008</name>
</gene>
<evidence type="ECO:0000256" key="3">
    <source>
        <dbReference type="ARBA" id="ARBA00022679"/>
    </source>
</evidence>
<keyword evidence="10" id="KW-0239">DNA-directed DNA polymerase</keyword>
<name>W1TYF4_9FIRM</name>
<feature type="compositionally biased region" description="Polar residues" evidence="12">
    <location>
        <begin position="518"/>
        <end position="528"/>
    </location>
</feature>
<dbReference type="PANTHER" id="PTHR11669:SF0">
    <property type="entry name" value="PROTEIN STICHEL-LIKE 2"/>
    <property type="match status" value="1"/>
</dbReference>
<dbReference type="PATRIC" id="fig|1403945.3.peg.1414"/>
<dbReference type="InterPro" id="IPR012763">
    <property type="entry name" value="DNA_pol_III_sug/sutau_N"/>
</dbReference>
<feature type="compositionally biased region" description="Basic and acidic residues" evidence="12">
    <location>
        <begin position="687"/>
        <end position="696"/>
    </location>
</feature>
<evidence type="ECO:0000256" key="9">
    <source>
        <dbReference type="ARBA" id="ARBA00022840"/>
    </source>
</evidence>
<evidence type="ECO:0000313" key="14">
    <source>
        <dbReference type="EMBL" id="ETI84343.1"/>
    </source>
</evidence>
<dbReference type="AlphaFoldDB" id="W1TYF4"/>